<reference evidence="12 13" key="1">
    <citation type="journal article" date="2023" name="J. Hered.">
        <title>Chromosome-level genome of the wood stork (Mycteria americana) provides insight into avian chromosome evolution.</title>
        <authorList>
            <person name="Flamio R. Jr."/>
            <person name="Ramstad K.M."/>
        </authorList>
    </citation>
    <scope>NUCLEOTIDE SEQUENCE [LARGE SCALE GENOMIC DNA]</scope>
    <source>
        <strain evidence="12">JAX WOST 10</strain>
    </source>
</reference>
<keyword evidence="9" id="KW-0539">Nucleus</keyword>
<evidence type="ECO:0000256" key="4">
    <source>
        <dbReference type="ARBA" id="ARBA00022763"/>
    </source>
</evidence>
<keyword evidence="13" id="KW-1185">Reference proteome</keyword>
<feature type="compositionally biased region" description="Polar residues" evidence="11">
    <location>
        <begin position="63"/>
        <end position="73"/>
    </location>
</feature>
<evidence type="ECO:0000313" key="13">
    <source>
        <dbReference type="Proteomes" id="UP001333110"/>
    </source>
</evidence>
<keyword evidence="8" id="KW-0234">DNA repair</keyword>
<dbReference type="PANTHER" id="PTHR28643">
    <property type="entry name" value="SWI5-DEPENDENT RECOMBINATION DNA REPAIR PROTEIN 1 HOMOLOG"/>
    <property type="match status" value="1"/>
</dbReference>
<evidence type="ECO:0000256" key="11">
    <source>
        <dbReference type="SAM" id="MobiDB-lite"/>
    </source>
</evidence>
<evidence type="ECO:0000256" key="2">
    <source>
        <dbReference type="ARBA" id="ARBA00008729"/>
    </source>
</evidence>
<proteinExistence type="inferred from homology"/>
<evidence type="ECO:0000256" key="10">
    <source>
        <dbReference type="ARBA" id="ARBA00033234"/>
    </source>
</evidence>
<dbReference type="Proteomes" id="UP001333110">
    <property type="component" value="Unassembled WGS sequence"/>
</dbReference>
<dbReference type="InterPro" id="IPR042429">
    <property type="entry name" value="SFR1"/>
</dbReference>
<evidence type="ECO:0000256" key="3">
    <source>
        <dbReference type="ARBA" id="ARBA00014688"/>
    </source>
</evidence>
<organism evidence="12 13">
    <name type="scientific">Mycteria americana</name>
    <name type="common">Wood stork</name>
    <dbReference type="NCBI Taxonomy" id="33587"/>
    <lineage>
        <taxon>Eukaryota</taxon>
        <taxon>Metazoa</taxon>
        <taxon>Chordata</taxon>
        <taxon>Craniata</taxon>
        <taxon>Vertebrata</taxon>
        <taxon>Euteleostomi</taxon>
        <taxon>Archelosauria</taxon>
        <taxon>Archosauria</taxon>
        <taxon>Dinosauria</taxon>
        <taxon>Saurischia</taxon>
        <taxon>Theropoda</taxon>
        <taxon>Coelurosauria</taxon>
        <taxon>Aves</taxon>
        <taxon>Neognathae</taxon>
        <taxon>Neoaves</taxon>
        <taxon>Aequornithes</taxon>
        <taxon>Ciconiiformes</taxon>
        <taxon>Ciconiidae</taxon>
        <taxon>Mycteria</taxon>
    </lineage>
</organism>
<dbReference type="InterPro" id="IPR018468">
    <property type="entry name" value="SFR1/Mei5"/>
</dbReference>
<keyword evidence="6" id="KW-0175">Coiled coil</keyword>
<comment type="caution">
    <text evidence="12">The sequence shown here is derived from an EMBL/GenBank/DDBJ whole genome shotgun (WGS) entry which is preliminary data.</text>
</comment>
<dbReference type="EMBL" id="JAUNZN010000005">
    <property type="protein sequence ID" value="KAK4820931.1"/>
    <property type="molecule type" value="Genomic_DNA"/>
</dbReference>
<evidence type="ECO:0000256" key="7">
    <source>
        <dbReference type="ARBA" id="ARBA00023163"/>
    </source>
</evidence>
<dbReference type="GO" id="GO:0032798">
    <property type="term" value="C:Swi5-Sfr1 complex"/>
    <property type="evidence" value="ECO:0007669"/>
    <property type="project" value="InterPro"/>
</dbReference>
<dbReference type="AlphaFoldDB" id="A0AAN7NA50"/>
<evidence type="ECO:0000313" key="12">
    <source>
        <dbReference type="EMBL" id="KAK4820931.1"/>
    </source>
</evidence>
<evidence type="ECO:0000256" key="5">
    <source>
        <dbReference type="ARBA" id="ARBA00023015"/>
    </source>
</evidence>
<dbReference type="GO" id="GO:0000724">
    <property type="term" value="P:double-strand break repair via homologous recombination"/>
    <property type="evidence" value="ECO:0007669"/>
    <property type="project" value="InterPro"/>
</dbReference>
<comment type="subcellular location">
    <subcellularLocation>
        <location evidence="1">Nucleus</location>
    </subcellularLocation>
</comment>
<sequence>MYVNVLPNRELNHVAHYNQVKMAPYNSFCLTETAIHLEMEEPVFDKLTSLCNTPKDSGRAAPQGTSSGKQTLSAALKERLRKTRRSFNSNFTVAKRLKIDTEEKDCADADKGCLPKTSTDCSRLQDGSENLERNSTGHTCFKNPLQENDLCGSAENSHVLQANLSQQQSLEEKVRLVKQVQEKEELLRRLKLVKMYRSKNNLSELQALIVKWRSSTQLMLYELQSAFSADGKKVSLAQLIDTFGLEDQLLHYSRTEEDFVDA</sequence>
<evidence type="ECO:0000256" key="8">
    <source>
        <dbReference type="ARBA" id="ARBA00023204"/>
    </source>
</evidence>
<evidence type="ECO:0000256" key="6">
    <source>
        <dbReference type="ARBA" id="ARBA00023054"/>
    </source>
</evidence>
<keyword evidence="5" id="KW-0805">Transcription regulation</keyword>
<keyword evidence="7" id="KW-0804">Transcription</keyword>
<dbReference type="Pfam" id="PF10376">
    <property type="entry name" value="Mei5"/>
    <property type="match status" value="1"/>
</dbReference>
<gene>
    <name evidence="12" type="ORF">QYF61_008652</name>
</gene>
<evidence type="ECO:0000256" key="9">
    <source>
        <dbReference type="ARBA" id="ARBA00023242"/>
    </source>
</evidence>
<dbReference type="PANTHER" id="PTHR28643:SF1">
    <property type="entry name" value="SWI5-DEPENDENT RECOMBINATION DNA REPAIR PROTEIN 1 HOMOLOG"/>
    <property type="match status" value="1"/>
</dbReference>
<dbReference type="GO" id="GO:0003713">
    <property type="term" value="F:transcription coactivator activity"/>
    <property type="evidence" value="ECO:0007669"/>
    <property type="project" value="InterPro"/>
</dbReference>
<keyword evidence="4" id="KW-0227">DNA damage</keyword>
<protein>
    <recommendedName>
        <fullName evidence="3">Swi5-dependent recombination DNA repair protein 1 homolog</fullName>
    </recommendedName>
    <alternativeName>
        <fullName evidence="10">Meiosis protein 5 homolog</fullName>
    </alternativeName>
</protein>
<evidence type="ECO:0000256" key="1">
    <source>
        <dbReference type="ARBA" id="ARBA00004123"/>
    </source>
</evidence>
<feature type="region of interest" description="Disordered" evidence="11">
    <location>
        <begin position="54"/>
        <end position="73"/>
    </location>
</feature>
<accession>A0AAN7NA50</accession>
<name>A0AAN7NA50_MYCAM</name>
<comment type="similarity">
    <text evidence="2">Belongs to the SFR1/MEI5 family.</text>
</comment>